<name>A0A420J0Z4_9PEZI</name>
<accession>A0A420J0Z4</accession>
<comment type="caution">
    <text evidence="1">The sequence shown here is derived from an EMBL/GenBank/DDBJ whole genome shotgun (WGS) entry which is preliminary data.</text>
</comment>
<dbReference type="EMBL" id="MCBQ01004535">
    <property type="protein sequence ID" value="RKF80470.1"/>
    <property type="molecule type" value="Genomic_DNA"/>
</dbReference>
<organism evidence="1 2">
    <name type="scientific">Golovinomyces cichoracearum</name>
    <dbReference type="NCBI Taxonomy" id="62708"/>
    <lineage>
        <taxon>Eukaryota</taxon>
        <taxon>Fungi</taxon>
        <taxon>Dikarya</taxon>
        <taxon>Ascomycota</taxon>
        <taxon>Pezizomycotina</taxon>
        <taxon>Leotiomycetes</taxon>
        <taxon>Erysiphales</taxon>
        <taxon>Erysiphaceae</taxon>
        <taxon>Golovinomyces</taxon>
    </lineage>
</organism>
<keyword evidence="2" id="KW-1185">Reference proteome</keyword>
<proteinExistence type="predicted"/>
<evidence type="ECO:0000313" key="1">
    <source>
        <dbReference type="EMBL" id="RKF80470.1"/>
    </source>
</evidence>
<dbReference type="Proteomes" id="UP000283383">
    <property type="component" value="Unassembled WGS sequence"/>
</dbReference>
<sequence length="124" mass="14106">MSMNNMTNNDLRVPPTMLSILIENQDSLRYDLCSPDDTQYFDTREVLVNFVKDWAFGHGTCMTIDYGSNKEKVRLKCDIGGVYRDRGSKGKRINTSSRLIGRTPILCLSGRHKNDQTVSFHIGD</sequence>
<evidence type="ECO:0000313" key="2">
    <source>
        <dbReference type="Proteomes" id="UP000283383"/>
    </source>
</evidence>
<reference evidence="1 2" key="1">
    <citation type="journal article" date="2018" name="BMC Genomics">
        <title>Comparative genome analyses reveal sequence features reflecting distinct modes of host-adaptation between dicot and monocot powdery mildew.</title>
        <authorList>
            <person name="Wu Y."/>
            <person name="Ma X."/>
            <person name="Pan Z."/>
            <person name="Kale S.D."/>
            <person name="Song Y."/>
            <person name="King H."/>
            <person name="Zhang Q."/>
            <person name="Presley C."/>
            <person name="Deng X."/>
            <person name="Wei C.I."/>
            <person name="Xiao S."/>
        </authorList>
    </citation>
    <scope>NUCLEOTIDE SEQUENCE [LARGE SCALE GENOMIC DNA]</scope>
    <source>
        <strain evidence="1">UMSG3</strain>
    </source>
</reference>
<protein>
    <submittedName>
        <fullName evidence="1">Uncharacterized protein</fullName>
    </submittedName>
</protein>
<dbReference type="AlphaFoldDB" id="A0A420J0Z4"/>
<gene>
    <name evidence="1" type="ORF">GcM3_045041</name>
</gene>